<reference evidence="3" key="1">
    <citation type="journal article" date="2017" name="Nature">
        <title>The genome of Chenopodium quinoa.</title>
        <authorList>
            <person name="Jarvis D.E."/>
            <person name="Ho Y.S."/>
            <person name="Lightfoot D.J."/>
            <person name="Schmoeckel S.M."/>
            <person name="Li B."/>
            <person name="Borm T.J.A."/>
            <person name="Ohyanagi H."/>
            <person name="Mineta K."/>
            <person name="Michell C.T."/>
            <person name="Saber N."/>
            <person name="Kharbatia N.M."/>
            <person name="Rupper R.R."/>
            <person name="Sharp A.R."/>
            <person name="Dally N."/>
            <person name="Boughton B.A."/>
            <person name="Woo Y.H."/>
            <person name="Gao G."/>
            <person name="Schijlen E.G.W.M."/>
            <person name="Guo X."/>
            <person name="Momin A.A."/>
            <person name="Negrao S."/>
            <person name="Al-Babili S."/>
            <person name="Gehring C."/>
            <person name="Roessner U."/>
            <person name="Jung C."/>
            <person name="Murphy K."/>
            <person name="Arold S.T."/>
            <person name="Gojobori T."/>
            <person name="van der Linden C.G."/>
            <person name="van Loo E.N."/>
            <person name="Jellen E.N."/>
            <person name="Maughan P.J."/>
            <person name="Tester M."/>
        </authorList>
    </citation>
    <scope>NUCLEOTIDE SEQUENCE [LARGE SCALE GENOMIC DNA]</scope>
    <source>
        <strain evidence="3">cv. PI 614886</strain>
    </source>
</reference>
<dbReference type="PANTHER" id="PTHR22957">
    <property type="entry name" value="TBC1 DOMAIN FAMILY MEMBER GTPASE-ACTIVATING PROTEIN"/>
    <property type="match status" value="1"/>
</dbReference>
<accession>A0A803LHA4</accession>
<dbReference type="Gene3D" id="1.10.10.750">
    <property type="entry name" value="Ypt/Rab-GAP domain of gyp1p, domain 1"/>
    <property type="match status" value="1"/>
</dbReference>
<dbReference type="Gramene" id="AUR62013351-RA">
    <property type="protein sequence ID" value="AUR62013351-RA:cds"/>
    <property type="gene ID" value="AUR62013351"/>
</dbReference>
<feature type="compositionally biased region" description="Polar residues" evidence="1">
    <location>
        <begin position="12"/>
        <end position="25"/>
    </location>
</feature>
<dbReference type="SUPFAM" id="SSF47923">
    <property type="entry name" value="Ypt/Rab-GAP domain of gyp1p"/>
    <property type="match status" value="2"/>
</dbReference>
<dbReference type="GO" id="GO:0005096">
    <property type="term" value="F:GTPase activator activity"/>
    <property type="evidence" value="ECO:0007669"/>
    <property type="project" value="TreeGrafter"/>
</dbReference>
<dbReference type="FunFam" id="1.10.472.80:FF:000009">
    <property type="entry name" value="TBC1 domain family member 13"/>
    <property type="match status" value="1"/>
</dbReference>
<evidence type="ECO:0000313" key="4">
    <source>
        <dbReference type="Proteomes" id="UP000596660"/>
    </source>
</evidence>
<dbReference type="InterPro" id="IPR035969">
    <property type="entry name" value="Rab-GAP_TBC_sf"/>
</dbReference>
<organism evidence="3 4">
    <name type="scientific">Chenopodium quinoa</name>
    <name type="common">Quinoa</name>
    <dbReference type="NCBI Taxonomy" id="63459"/>
    <lineage>
        <taxon>Eukaryota</taxon>
        <taxon>Viridiplantae</taxon>
        <taxon>Streptophyta</taxon>
        <taxon>Embryophyta</taxon>
        <taxon>Tracheophyta</taxon>
        <taxon>Spermatophyta</taxon>
        <taxon>Magnoliopsida</taxon>
        <taxon>eudicotyledons</taxon>
        <taxon>Gunneridae</taxon>
        <taxon>Pentapetalae</taxon>
        <taxon>Caryophyllales</taxon>
        <taxon>Chenopodiaceae</taxon>
        <taxon>Chenopodioideae</taxon>
        <taxon>Atripliceae</taxon>
        <taxon>Chenopodium</taxon>
    </lineage>
</organism>
<dbReference type="Proteomes" id="UP000596660">
    <property type="component" value="Unplaced"/>
</dbReference>
<protein>
    <recommendedName>
        <fullName evidence="2">Rab-GAP TBC domain-containing protein</fullName>
    </recommendedName>
</protein>
<dbReference type="Pfam" id="PF00566">
    <property type="entry name" value="RabGAP-TBC"/>
    <property type="match status" value="1"/>
</dbReference>
<evidence type="ECO:0000259" key="2">
    <source>
        <dbReference type="PROSITE" id="PS50086"/>
    </source>
</evidence>
<name>A0A803LHA4_CHEQI</name>
<proteinExistence type="predicted"/>
<dbReference type="GO" id="GO:0006886">
    <property type="term" value="P:intracellular protein transport"/>
    <property type="evidence" value="ECO:0007669"/>
    <property type="project" value="TreeGrafter"/>
</dbReference>
<dbReference type="InterPro" id="IPR000195">
    <property type="entry name" value="Rab-GAP-TBC_dom"/>
</dbReference>
<evidence type="ECO:0000313" key="3">
    <source>
        <dbReference type="EnsemblPlants" id="AUR62013351-RA:cds"/>
    </source>
</evidence>
<dbReference type="AlphaFoldDB" id="A0A803LHA4"/>
<feature type="domain" description="Rab-GAP TBC" evidence="2">
    <location>
        <begin position="108"/>
        <end position="368"/>
    </location>
</feature>
<keyword evidence="4" id="KW-1185">Reference proteome</keyword>
<dbReference type="EnsemblPlants" id="AUR62013351-RA">
    <property type="protein sequence ID" value="AUR62013351-RA:cds"/>
    <property type="gene ID" value="AUR62013351"/>
</dbReference>
<dbReference type="PANTHER" id="PTHR22957:SF495">
    <property type="entry name" value="TBC1 DOMAIN FAMILY MEMBER 13-LIKE ISOFORM X1"/>
    <property type="match status" value="1"/>
</dbReference>
<feature type="region of interest" description="Disordered" evidence="1">
    <location>
        <begin position="157"/>
        <end position="185"/>
    </location>
</feature>
<evidence type="ECO:0000256" key="1">
    <source>
        <dbReference type="SAM" id="MobiDB-lite"/>
    </source>
</evidence>
<dbReference type="Gene3D" id="1.10.472.80">
    <property type="entry name" value="Ypt/Rab-GAP domain of gyp1p, domain 3"/>
    <property type="match status" value="1"/>
</dbReference>
<sequence>MLRKKLNHSESPRNVSSDHPGTSGSEPGLDLGEELEILHPLGCGWSNEGSIEPIEEEWEVDRVPTRVPKDGFCPNSRNFVEDDEKRSDLEYEEINLEKLQRITSTGIPDGGTLRATTWKLLLGYLPPSRDSWQKVLSENRVKYSKLKEEYLLSPLQVSSREETSSSGEHGDGPLRRHDVSDEDHPLSLGETSAWQKYFEFTEIAEQIDRDLQRTHPDLKFFTSPSQKKKEPMRNILLLFAKLNPTTLYVQGMNEILAPIYYVFCTDPVEENAANAEADSFGCFVRLLSDSVDHFCQQLDNNSSVGIHSTLSRLQEMLKVNDEELWQHLEVTTKVNPQFYAFRWITLLLTQEFQFNTILRIWDSLLSHPSGVQDMLLRICCAMLIHVKNILLKGDFATNLYLLQHYPKVDIEQLLQEARDIIPDTSTHRVSVD</sequence>
<dbReference type="PROSITE" id="PS50086">
    <property type="entry name" value="TBC_RABGAP"/>
    <property type="match status" value="1"/>
</dbReference>
<feature type="region of interest" description="Disordered" evidence="1">
    <location>
        <begin position="1"/>
        <end position="33"/>
    </location>
</feature>
<feature type="compositionally biased region" description="Basic and acidic residues" evidence="1">
    <location>
        <begin position="159"/>
        <end position="185"/>
    </location>
</feature>
<dbReference type="SMART" id="SM00164">
    <property type="entry name" value="TBC"/>
    <property type="match status" value="1"/>
</dbReference>
<reference evidence="3" key="2">
    <citation type="submission" date="2021-03" db="UniProtKB">
        <authorList>
            <consortium name="EnsemblPlants"/>
        </authorList>
    </citation>
    <scope>IDENTIFICATION</scope>
</reference>
<dbReference type="Gene3D" id="1.10.8.270">
    <property type="entry name" value="putative rabgap domain of human tbc1 domain family member 14 like domains"/>
    <property type="match status" value="1"/>
</dbReference>
<dbReference type="OMA" id="NKESMRN"/>